<dbReference type="PRINTS" id="PR00032">
    <property type="entry name" value="HTHARAC"/>
</dbReference>
<feature type="domain" description="HTH araC/xylS-type" evidence="4">
    <location>
        <begin position="151"/>
        <end position="249"/>
    </location>
</feature>
<comment type="caution">
    <text evidence="5">The sequence shown here is derived from an EMBL/GenBank/DDBJ whole genome shotgun (WGS) entry which is preliminary data.</text>
</comment>
<evidence type="ECO:0000313" key="5">
    <source>
        <dbReference type="EMBL" id="MBS7229464.1"/>
    </source>
</evidence>
<dbReference type="SMART" id="SM00342">
    <property type="entry name" value="HTH_ARAC"/>
    <property type="match status" value="1"/>
</dbReference>
<dbReference type="PROSITE" id="PS01124">
    <property type="entry name" value="HTH_ARAC_FAMILY_2"/>
    <property type="match status" value="1"/>
</dbReference>
<dbReference type="EMBL" id="JAGYVZ010000001">
    <property type="protein sequence ID" value="MBS7229464.1"/>
    <property type="molecule type" value="Genomic_DNA"/>
</dbReference>
<keyword evidence="3" id="KW-0804">Transcription</keyword>
<dbReference type="SUPFAM" id="SSF46689">
    <property type="entry name" value="Homeodomain-like"/>
    <property type="match status" value="1"/>
</dbReference>
<evidence type="ECO:0000256" key="2">
    <source>
        <dbReference type="ARBA" id="ARBA00023125"/>
    </source>
</evidence>
<evidence type="ECO:0000256" key="1">
    <source>
        <dbReference type="ARBA" id="ARBA00023015"/>
    </source>
</evidence>
<name>A0ABS5P5D6_9FLAO</name>
<keyword evidence="1" id="KW-0805">Transcription regulation</keyword>
<dbReference type="InterPro" id="IPR009057">
    <property type="entry name" value="Homeodomain-like_sf"/>
</dbReference>
<evidence type="ECO:0000313" key="6">
    <source>
        <dbReference type="Proteomes" id="UP000722625"/>
    </source>
</evidence>
<reference evidence="5 6" key="1">
    <citation type="journal article" date="2018" name="Int. J. Syst. Evol. Microbiol.">
        <title>Flavobacterium chryseum sp. nov. and Flavobacterium psychroterrae sp. nov., novel environmental bacteria isolated from Antarctica.</title>
        <authorList>
            <person name="Kralova S."/>
            <person name="Svec P."/>
            <person name="Busse H.J."/>
            <person name="Stankova E."/>
            <person name="Vaczi P."/>
            <person name="Sedlacek I."/>
        </authorList>
    </citation>
    <scope>NUCLEOTIDE SEQUENCE [LARGE SCALE GENOMIC DNA]</scope>
    <source>
        <strain evidence="5 6">CCM 8827</strain>
    </source>
</reference>
<organism evidence="5 6">
    <name type="scientific">Flavobacterium psychroterrae</name>
    <dbReference type="NCBI Taxonomy" id="2133767"/>
    <lineage>
        <taxon>Bacteria</taxon>
        <taxon>Pseudomonadati</taxon>
        <taxon>Bacteroidota</taxon>
        <taxon>Flavobacteriia</taxon>
        <taxon>Flavobacteriales</taxon>
        <taxon>Flavobacteriaceae</taxon>
        <taxon>Flavobacterium</taxon>
    </lineage>
</organism>
<dbReference type="Pfam" id="PF12833">
    <property type="entry name" value="HTH_18"/>
    <property type="match status" value="1"/>
</dbReference>
<dbReference type="RefSeq" id="WP_379784773.1">
    <property type="nucleotide sequence ID" value="NZ_JBHSTF010000019.1"/>
</dbReference>
<dbReference type="InterPro" id="IPR020449">
    <property type="entry name" value="Tscrpt_reg_AraC-type_HTH"/>
</dbReference>
<dbReference type="PANTHER" id="PTHR47893">
    <property type="entry name" value="REGULATORY PROTEIN PCHR"/>
    <property type="match status" value="1"/>
</dbReference>
<keyword evidence="6" id="KW-1185">Reference proteome</keyword>
<keyword evidence="2" id="KW-0238">DNA-binding</keyword>
<dbReference type="Proteomes" id="UP000722625">
    <property type="component" value="Unassembled WGS sequence"/>
</dbReference>
<dbReference type="InterPro" id="IPR018060">
    <property type="entry name" value="HTH_AraC"/>
</dbReference>
<dbReference type="PANTHER" id="PTHR47893:SF1">
    <property type="entry name" value="REGULATORY PROTEIN PCHR"/>
    <property type="match status" value="1"/>
</dbReference>
<accession>A0ABS5P5D6</accession>
<protein>
    <submittedName>
        <fullName evidence="5">Helix-turn-helix transcriptional regulator</fullName>
    </submittedName>
</protein>
<evidence type="ECO:0000256" key="3">
    <source>
        <dbReference type="ARBA" id="ARBA00023163"/>
    </source>
</evidence>
<evidence type="ECO:0000259" key="4">
    <source>
        <dbReference type="PROSITE" id="PS01124"/>
    </source>
</evidence>
<gene>
    <name evidence="5" type="ORF">KHA90_00365</name>
</gene>
<dbReference type="Gene3D" id="1.10.10.60">
    <property type="entry name" value="Homeodomain-like"/>
    <property type="match status" value="1"/>
</dbReference>
<proteinExistence type="predicted"/>
<sequence>MTFSVFEYKVQVKEEEEISILSTCWTFSKPETEISSYFYKGATGGFFSFAITKDWASKNFSSKKFKNSRAIKKFLNGERGSYTWMDIAPKAHEMGAELSEYLEQANSPETDMPALKKKSMKLIMEFFDNAFDDSRITDNISLSNLDYHNVAKAEKIILQNLHLPFIGIEVIAQEVHTSPTKLKSNFKIVFGFSMLQYHKEKNMLLAMQLLQNSNIHVQNIALLTGYDSAGRFAASFKKRFGQLPSEVRF</sequence>
<dbReference type="InterPro" id="IPR053142">
    <property type="entry name" value="PchR_regulatory_protein"/>
</dbReference>